<proteinExistence type="inferred from homology"/>
<dbReference type="SUPFAM" id="SSF103481">
    <property type="entry name" value="Multidrug resistance efflux transporter EmrE"/>
    <property type="match status" value="2"/>
</dbReference>
<accession>A0ABV0KD88</accession>
<protein>
    <submittedName>
        <fullName evidence="9">EamA family transporter</fullName>
    </submittedName>
</protein>
<keyword evidence="6 7" id="KW-0472">Membrane</keyword>
<evidence type="ECO:0000313" key="9">
    <source>
        <dbReference type="EMBL" id="MEP1057171.1"/>
    </source>
</evidence>
<evidence type="ECO:0000256" key="3">
    <source>
        <dbReference type="ARBA" id="ARBA00022475"/>
    </source>
</evidence>
<comment type="subcellular location">
    <subcellularLocation>
        <location evidence="1">Cell membrane</location>
        <topology evidence="1">Multi-pass membrane protein</topology>
    </subcellularLocation>
</comment>
<feature type="transmembrane region" description="Helical" evidence="7">
    <location>
        <begin position="218"/>
        <end position="241"/>
    </location>
</feature>
<keyword evidence="5 7" id="KW-1133">Transmembrane helix</keyword>
<feature type="domain" description="EamA" evidence="8">
    <location>
        <begin position="154"/>
        <end position="290"/>
    </location>
</feature>
<dbReference type="InterPro" id="IPR050638">
    <property type="entry name" value="AA-Vitamin_Transporters"/>
</dbReference>
<evidence type="ECO:0000256" key="2">
    <source>
        <dbReference type="ARBA" id="ARBA00007362"/>
    </source>
</evidence>
<sequence length="303" mass="32462">MTKPESARWASLLALLALALIWGYNWVQMKIAVQYAPPMQFAALRITLGALSLLLALAWLRKPLLPKEMMATFWAGVLQIAGVYGFATWALVSGSAGRTSVLVYMMPLWTLLLAWVFLHERVRGLQWAAIVLSVTGLLLILDLQHLHGTLASKVLALLAGVCWAGGAVIAKQVRQTVKLDLLSFTTWQMIAGAVPLILAASLAAVLEPSTPIIWSGPFIFALVYNVIPGTAIATLLWLYVLNRMSAGTAGLGILLNPIVGVLAAWIQLGEQPKLIEAAGMALIAIALALNAIQSMKPLPASTS</sequence>
<feature type="transmembrane region" description="Helical" evidence="7">
    <location>
        <begin position="98"/>
        <end position="118"/>
    </location>
</feature>
<dbReference type="PANTHER" id="PTHR32322">
    <property type="entry name" value="INNER MEMBRANE TRANSPORTER"/>
    <property type="match status" value="1"/>
</dbReference>
<feature type="transmembrane region" description="Helical" evidence="7">
    <location>
        <begin position="274"/>
        <end position="292"/>
    </location>
</feature>
<feature type="transmembrane region" description="Helical" evidence="7">
    <location>
        <begin position="39"/>
        <end position="60"/>
    </location>
</feature>
<keyword evidence="3" id="KW-1003">Cell membrane</keyword>
<evidence type="ECO:0000256" key="6">
    <source>
        <dbReference type="ARBA" id="ARBA00023136"/>
    </source>
</evidence>
<feature type="transmembrane region" description="Helical" evidence="7">
    <location>
        <begin position="150"/>
        <end position="169"/>
    </location>
</feature>
<evidence type="ECO:0000313" key="10">
    <source>
        <dbReference type="Proteomes" id="UP001476950"/>
    </source>
</evidence>
<feature type="transmembrane region" description="Helical" evidence="7">
    <location>
        <begin position="248"/>
        <end position="268"/>
    </location>
</feature>
<comment type="similarity">
    <text evidence="2">Belongs to the EamA transporter family.</text>
</comment>
<gene>
    <name evidence="9" type="ORF">NDI38_01900</name>
</gene>
<dbReference type="InterPro" id="IPR037185">
    <property type="entry name" value="EmrE-like"/>
</dbReference>
<dbReference type="PANTHER" id="PTHR32322:SF18">
    <property type="entry name" value="S-ADENOSYLMETHIONINE_S-ADENOSYLHOMOCYSTEINE TRANSPORTER"/>
    <property type="match status" value="1"/>
</dbReference>
<name>A0ABV0KD88_9CYAN</name>
<dbReference type="Pfam" id="PF00892">
    <property type="entry name" value="EamA"/>
    <property type="match status" value="2"/>
</dbReference>
<feature type="transmembrane region" description="Helical" evidence="7">
    <location>
        <begin position="181"/>
        <end position="206"/>
    </location>
</feature>
<dbReference type="EMBL" id="JAMPLM010000001">
    <property type="protein sequence ID" value="MEP1057171.1"/>
    <property type="molecule type" value="Genomic_DNA"/>
</dbReference>
<evidence type="ECO:0000256" key="4">
    <source>
        <dbReference type="ARBA" id="ARBA00022692"/>
    </source>
</evidence>
<keyword evidence="10" id="KW-1185">Reference proteome</keyword>
<dbReference type="Proteomes" id="UP001476950">
    <property type="component" value="Unassembled WGS sequence"/>
</dbReference>
<reference evidence="9 10" key="1">
    <citation type="submission" date="2022-04" db="EMBL/GenBank/DDBJ databases">
        <title>Positive selection, recombination, and allopatry shape intraspecific diversity of widespread and dominant cyanobacteria.</title>
        <authorList>
            <person name="Wei J."/>
            <person name="Shu W."/>
            <person name="Hu C."/>
        </authorList>
    </citation>
    <scope>NUCLEOTIDE SEQUENCE [LARGE SCALE GENOMIC DNA]</scope>
    <source>
        <strain evidence="9 10">AS-A4</strain>
    </source>
</reference>
<evidence type="ECO:0000256" key="1">
    <source>
        <dbReference type="ARBA" id="ARBA00004651"/>
    </source>
</evidence>
<organism evidence="9 10">
    <name type="scientific">Stenomitos frigidus AS-A4</name>
    <dbReference type="NCBI Taxonomy" id="2933935"/>
    <lineage>
        <taxon>Bacteria</taxon>
        <taxon>Bacillati</taxon>
        <taxon>Cyanobacteriota</taxon>
        <taxon>Cyanophyceae</taxon>
        <taxon>Leptolyngbyales</taxon>
        <taxon>Leptolyngbyaceae</taxon>
        <taxon>Stenomitos</taxon>
    </lineage>
</organism>
<feature type="transmembrane region" description="Helical" evidence="7">
    <location>
        <begin position="72"/>
        <end position="92"/>
    </location>
</feature>
<comment type="caution">
    <text evidence="9">The sequence shown here is derived from an EMBL/GenBank/DDBJ whole genome shotgun (WGS) entry which is preliminary data.</text>
</comment>
<feature type="transmembrane region" description="Helical" evidence="7">
    <location>
        <begin position="125"/>
        <end position="144"/>
    </location>
</feature>
<evidence type="ECO:0000256" key="5">
    <source>
        <dbReference type="ARBA" id="ARBA00022989"/>
    </source>
</evidence>
<evidence type="ECO:0000259" key="8">
    <source>
        <dbReference type="Pfam" id="PF00892"/>
    </source>
</evidence>
<dbReference type="RefSeq" id="WP_199305546.1">
    <property type="nucleotide sequence ID" value="NZ_JAMPLM010000001.1"/>
</dbReference>
<feature type="domain" description="EamA" evidence="8">
    <location>
        <begin position="12"/>
        <end position="141"/>
    </location>
</feature>
<keyword evidence="4 7" id="KW-0812">Transmembrane</keyword>
<dbReference type="InterPro" id="IPR000620">
    <property type="entry name" value="EamA_dom"/>
</dbReference>
<evidence type="ECO:0000256" key="7">
    <source>
        <dbReference type="SAM" id="Phobius"/>
    </source>
</evidence>